<dbReference type="AlphaFoldDB" id="A0A6J7LPH8"/>
<organism evidence="1">
    <name type="scientific">freshwater metagenome</name>
    <dbReference type="NCBI Taxonomy" id="449393"/>
    <lineage>
        <taxon>unclassified sequences</taxon>
        <taxon>metagenomes</taxon>
        <taxon>ecological metagenomes</taxon>
    </lineage>
</organism>
<evidence type="ECO:0000313" key="1">
    <source>
        <dbReference type="EMBL" id="CAB4970301.1"/>
    </source>
</evidence>
<dbReference type="EMBL" id="CAFBNE010000186">
    <property type="protein sequence ID" value="CAB4970301.1"/>
    <property type="molecule type" value="Genomic_DNA"/>
</dbReference>
<reference evidence="1" key="1">
    <citation type="submission" date="2020-05" db="EMBL/GenBank/DDBJ databases">
        <authorList>
            <person name="Chiriac C."/>
            <person name="Salcher M."/>
            <person name="Ghai R."/>
            <person name="Kavagutti S V."/>
        </authorList>
    </citation>
    <scope>NUCLEOTIDE SEQUENCE</scope>
</reference>
<accession>A0A6J7LPH8</accession>
<dbReference type="PANTHER" id="PTHR33295">
    <property type="entry name" value="ATPASE"/>
    <property type="match status" value="1"/>
</dbReference>
<gene>
    <name evidence="1" type="ORF">UFOPK3772_03320</name>
</gene>
<proteinExistence type="predicted"/>
<name>A0A6J7LPH8_9ZZZZ</name>
<dbReference type="PANTHER" id="PTHR33295:SF18">
    <property type="entry name" value="AAA+ ATPASE DOMAIN-CONTAINING PROTEIN"/>
    <property type="match status" value="1"/>
</dbReference>
<sequence length="293" mass="32198">MSFRDYLIASGRHLHLLESVHPAHLQEPGVRRSLEAVAFDVDWYDVAWQEYLTCGGFPRAVAEQVRDGQVSTAYLKDLQAWLLTDVDADAPPESIPRLLSELEQRGSSPLNVTAAAETLGYPNRPTLDRRVDRLVATFAALRCPQRSDDGNIIIGSRPKVYLTDPLLAWLPHFLRRGLPSPDMTRLTEMTVGVTLARVLDDLDEGRWLAGDTVGYARTDSGNEVDLCPVDATTPSGSERTVPIESKWVDTGWRGEGRVIAGKYNAGVLATKSVLDVTGAVWAVPAPLVCLLLR</sequence>
<protein>
    <submittedName>
        <fullName evidence="1">Unannotated protein</fullName>
    </submittedName>
</protein>